<evidence type="ECO:0000313" key="2">
    <source>
        <dbReference type="EMBL" id="PSJ04513.1"/>
    </source>
</evidence>
<organism evidence="2 3">
    <name type="scientific">Cyanobium usitatum str. Tous</name>
    <dbReference type="NCBI Taxonomy" id="2116684"/>
    <lineage>
        <taxon>Bacteria</taxon>
        <taxon>Bacillati</taxon>
        <taxon>Cyanobacteriota</taxon>
        <taxon>Cyanophyceae</taxon>
        <taxon>Synechococcales</taxon>
        <taxon>Prochlorococcaceae</taxon>
        <taxon>Cyanobium</taxon>
    </lineage>
</organism>
<keyword evidence="1" id="KW-0472">Membrane</keyword>
<dbReference type="AlphaFoldDB" id="A0A2P7MTG7"/>
<keyword evidence="1" id="KW-1133">Transmembrane helix</keyword>
<accession>A0A2P7MTG7</accession>
<reference evidence="2 3" key="1">
    <citation type="journal article" date="2018" name="Environ. Microbiol.">
        <title>Ecological and genomic features of two widespread freshwater picocyanobacteria.</title>
        <authorList>
            <person name="Cabello-Yeves P.J."/>
            <person name="Picazo A."/>
            <person name="Camacho A."/>
            <person name="Callieri C."/>
            <person name="Rosselli R."/>
            <person name="Roda-Garcia J.J."/>
            <person name="Coutinho F.H."/>
            <person name="Rodriguez-Valera F."/>
        </authorList>
    </citation>
    <scope>NUCLEOTIDE SEQUENCE [LARGE SCALE GENOMIC DNA]</scope>
    <source>
        <strain evidence="2 3">Tous</strain>
    </source>
</reference>
<keyword evidence="3" id="KW-1185">Reference proteome</keyword>
<proteinExistence type="predicted"/>
<feature type="transmembrane region" description="Helical" evidence="1">
    <location>
        <begin position="33"/>
        <end position="53"/>
    </location>
</feature>
<dbReference type="RefSeq" id="WP_106632545.1">
    <property type="nucleotide sequence ID" value="NZ_PXXO01000011.1"/>
</dbReference>
<evidence type="ECO:0000313" key="3">
    <source>
        <dbReference type="Proteomes" id="UP000243002"/>
    </source>
</evidence>
<name>A0A2P7MTG7_9CYAN</name>
<protein>
    <submittedName>
        <fullName evidence="2">Uncharacterized protein</fullName>
    </submittedName>
</protein>
<gene>
    <name evidence="2" type="ORF">C7K55_09760</name>
</gene>
<evidence type="ECO:0000256" key="1">
    <source>
        <dbReference type="SAM" id="Phobius"/>
    </source>
</evidence>
<sequence>MERSRTWLWLLLALLLLLAPGPAGRFVLDLLGGITLLLVLLPLLLGAAGFVAWQVIQRRLRTCDTCGFTSMEQEICPGCGSAFAAPAEGAEPNEQFDVSNVTIDVQVVSEDDPSS</sequence>
<dbReference type="EMBL" id="PXXO01000011">
    <property type="protein sequence ID" value="PSJ04513.1"/>
    <property type="molecule type" value="Genomic_DNA"/>
</dbReference>
<comment type="caution">
    <text evidence="2">The sequence shown here is derived from an EMBL/GenBank/DDBJ whole genome shotgun (WGS) entry which is preliminary data.</text>
</comment>
<keyword evidence="1" id="KW-0812">Transmembrane</keyword>
<dbReference type="Proteomes" id="UP000243002">
    <property type="component" value="Unassembled WGS sequence"/>
</dbReference>
<dbReference type="OrthoDB" id="560045at2"/>